<evidence type="ECO:0000259" key="14">
    <source>
        <dbReference type="PROSITE" id="PS50975"/>
    </source>
</evidence>
<dbReference type="GO" id="GO:0009113">
    <property type="term" value="P:purine nucleobase biosynthetic process"/>
    <property type="evidence" value="ECO:0007669"/>
    <property type="project" value="InterPro"/>
</dbReference>
<dbReference type="HAMAP" id="MF_00138">
    <property type="entry name" value="GARS"/>
    <property type="match status" value="1"/>
</dbReference>
<dbReference type="InterPro" id="IPR013815">
    <property type="entry name" value="ATP_grasp_subdomain_1"/>
</dbReference>
<organism evidence="15 16">
    <name type="scientific">Tetzosporium hominis</name>
    <dbReference type="NCBI Taxonomy" id="2020506"/>
    <lineage>
        <taxon>Bacteria</taxon>
        <taxon>Bacillati</taxon>
        <taxon>Bacillota</taxon>
        <taxon>Bacilli</taxon>
        <taxon>Bacillales</taxon>
        <taxon>Caryophanaceae</taxon>
        <taxon>Tetzosporium</taxon>
    </lineage>
</organism>
<dbReference type="SUPFAM" id="SSF56059">
    <property type="entry name" value="Glutathione synthetase ATP-binding domain-like"/>
    <property type="match status" value="1"/>
</dbReference>
<evidence type="ECO:0000313" key="16">
    <source>
        <dbReference type="Proteomes" id="UP000217065"/>
    </source>
</evidence>
<sequence length="422" mass="46013">MKVLVIGSGGREHAIVRQFKKSPSVTEVFTVPGNDGMRKDATCVALSQLDFPALVELVKREKISFTFVGPEQPLSEGIVDYFQAEGLTIFGPTQAAAELEGSKAYAKDLMHRYEIPTAFYEVFDQVEPALAYIHEHGAPIVIKADGLAAGKGVVVAMTLEEAEEAVRSMLDGQRFGDASARIVIEEFLEGEEFSLLSFVHDGHIIPMPIAQDHKRAFDGDQGPNTGGMGAYCPVPHLPEGLTQQALDTVVTKTVQAMTEEGRPFTGILYAGLIATTEGPKVIEFNTRFGDPETQVVLPKLTSDFGKLIVDLLEGQHPQAEWDHLQHIGVVVAAEGYPDEPVKGQLLPELHQLKDVDVFHAGTKFAEAAEGERYYGNGGRLILVSAAAASLQEAADHLYGQLKTISWPSCFYRNDIGWRAMKH</sequence>
<dbReference type="FunFam" id="3.30.1490.20:FF:000006">
    <property type="entry name" value="phosphoribosylamine--glycine ligase, chloroplastic-like"/>
    <property type="match status" value="1"/>
</dbReference>
<dbReference type="Gene3D" id="3.30.470.20">
    <property type="entry name" value="ATP-grasp fold, B domain"/>
    <property type="match status" value="1"/>
</dbReference>
<dbReference type="InterPro" id="IPR016185">
    <property type="entry name" value="PreATP-grasp_dom_sf"/>
</dbReference>
<dbReference type="NCBIfam" id="TIGR00877">
    <property type="entry name" value="purD"/>
    <property type="match status" value="1"/>
</dbReference>
<dbReference type="InterPro" id="IPR020560">
    <property type="entry name" value="PRibGlycinamide_synth_C-dom"/>
</dbReference>
<evidence type="ECO:0000256" key="6">
    <source>
        <dbReference type="ARBA" id="ARBA00022741"/>
    </source>
</evidence>
<dbReference type="Pfam" id="PF02843">
    <property type="entry name" value="GARS_C"/>
    <property type="match status" value="1"/>
</dbReference>
<evidence type="ECO:0000256" key="10">
    <source>
        <dbReference type="ARBA" id="ARBA00042242"/>
    </source>
</evidence>
<evidence type="ECO:0000256" key="2">
    <source>
        <dbReference type="ARBA" id="ARBA00001946"/>
    </source>
</evidence>
<dbReference type="InterPro" id="IPR020559">
    <property type="entry name" value="PRibGlycinamide_synth_CS"/>
</dbReference>
<dbReference type="GO" id="GO:0004637">
    <property type="term" value="F:phosphoribosylamine-glycine ligase activity"/>
    <property type="evidence" value="ECO:0007669"/>
    <property type="project" value="UniProtKB-UniRule"/>
</dbReference>
<dbReference type="SMART" id="SM01209">
    <property type="entry name" value="GARS_A"/>
    <property type="match status" value="1"/>
</dbReference>
<dbReference type="SMART" id="SM01210">
    <property type="entry name" value="GARS_C"/>
    <property type="match status" value="1"/>
</dbReference>
<dbReference type="PANTHER" id="PTHR43472:SF1">
    <property type="entry name" value="PHOSPHORIBOSYLAMINE--GLYCINE LIGASE, CHLOROPLASTIC"/>
    <property type="match status" value="1"/>
</dbReference>
<comment type="caution">
    <text evidence="15">The sequence shown here is derived from an EMBL/GenBank/DDBJ whole genome shotgun (WGS) entry which is preliminary data.</text>
</comment>
<dbReference type="EC" id="6.3.4.13" evidence="4 12"/>
<evidence type="ECO:0000256" key="11">
    <source>
        <dbReference type="ARBA" id="ARBA00042864"/>
    </source>
</evidence>
<dbReference type="GO" id="GO:0006189">
    <property type="term" value="P:'de novo' IMP biosynthetic process"/>
    <property type="evidence" value="ECO:0007669"/>
    <property type="project" value="UniProtKB-UniRule"/>
</dbReference>
<dbReference type="Pfam" id="PF01071">
    <property type="entry name" value="GARS_A"/>
    <property type="match status" value="1"/>
</dbReference>
<dbReference type="InterPro" id="IPR011054">
    <property type="entry name" value="Rudment_hybrid_motif"/>
</dbReference>
<keyword evidence="16" id="KW-1185">Reference proteome</keyword>
<dbReference type="PROSITE" id="PS50975">
    <property type="entry name" value="ATP_GRASP"/>
    <property type="match status" value="1"/>
</dbReference>
<dbReference type="Gene3D" id="3.40.50.20">
    <property type="match status" value="1"/>
</dbReference>
<comment type="cofactor">
    <cofactor evidence="1">
        <name>Mn(2+)</name>
        <dbReference type="ChEBI" id="CHEBI:29035"/>
    </cofactor>
</comment>
<dbReference type="GO" id="GO:0005524">
    <property type="term" value="F:ATP binding"/>
    <property type="evidence" value="ECO:0007669"/>
    <property type="project" value="UniProtKB-UniRule"/>
</dbReference>
<dbReference type="PANTHER" id="PTHR43472">
    <property type="entry name" value="PHOSPHORIBOSYLAMINE--GLYCINE LIGASE"/>
    <property type="match status" value="1"/>
</dbReference>
<evidence type="ECO:0000256" key="4">
    <source>
        <dbReference type="ARBA" id="ARBA00013255"/>
    </source>
</evidence>
<evidence type="ECO:0000256" key="9">
    <source>
        <dbReference type="ARBA" id="ARBA00038345"/>
    </source>
</evidence>
<keyword evidence="7 12" id="KW-0658">Purine biosynthesis</keyword>
<dbReference type="InterPro" id="IPR000115">
    <property type="entry name" value="PRibGlycinamide_synth"/>
</dbReference>
<dbReference type="SUPFAM" id="SSF51246">
    <property type="entry name" value="Rudiment single hybrid motif"/>
    <property type="match status" value="1"/>
</dbReference>
<comment type="pathway">
    <text evidence="3 12">Purine metabolism; IMP biosynthesis via de novo pathway; N(1)-(5-phospho-D-ribosyl)glycinamide from 5-phospho-alpha-D-ribose 1-diphosphate: step 2/2.</text>
</comment>
<dbReference type="EMBL" id="NOKQ01000348">
    <property type="protein sequence ID" value="OZS76740.1"/>
    <property type="molecule type" value="Genomic_DNA"/>
</dbReference>
<dbReference type="InterPro" id="IPR020562">
    <property type="entry name" value="PRibGlycinamide_synth_N"/>
</dbReference>
<dbReference type="PROSITE" id="PS00184">
    <property type="entry name" value="GARS"/>
    <property type="match status" value="1"/>
</dbReference>
<dbReference type="InterPro" id="IPR020561">
    <property type="entry name" value="PRibGlycinamid_synth_ATP-grasp"/>
</dbReference>
<dbReference type="Pfam" id="PF02844">
    <property type="entry name" value="GARS_N"/>
    <property type="match status" value="1"/>
</dbReference>
<evidence type="ECO:0000256" key="5">
    <source>
        <dbReference type="ARBA" id="ARBA00022598"/>
    </source>
</evidence>
<evidence type="ECO:0000256" key="3">
    <source>
        <dbReference type="ARBA" id="ARBA00005174"/>
    </source>
</evidence>
<dbReference type="RefSeq" id="WP_094944654.1">
    <property type="nucleotide sequence ID" value="NZ_NOKQ01000348.1"/>
</dbReference>
<evidence type="ECO:0000256" key="8">
    <source>
        <dbReference type="ARBA" id="ARBA00022840"/>
    </source>
</evidence>
<dbReference type="Gene3D" id="3.90.600.10">
    <property type="entry name" value="Phosphoribosylglycinamide synthetase, C-terminal domain"/>
    <property type="match status" value="1"/>
</dbReference>
<dbReference type="InterPro" id="IPR037123">
    <property type="entry name" value="PRibGlycinamide_synth_C_sf"/>
</dbReference>
<evidence type="ECO:0000256" key="1">
    <source>
        <dbReference type="ARBA" id="ARBA00001936"/>
    </source>
</evidence>
<evidence type="ECO:0000256" key="7">
    <source>
        <dbReference type="ARBA" id="ARBA00022755"/>
    </source>
</evidence>
<feature type="domain" description="ATP-grasp" evidence="14">
    <location>
        <begin position="107"/>
        <end position="313"/>
    </location>
</feature>
<comment type="similarity">
    <text evidence="9 12">Belongs to the GARS family.</text>
</comment>
<protein>
    <recommendedName>
        <fullName evidence="4 12">Phosphoribosylamine--glycine ligase</fullName>
        <ecNumber evidence="4 12">6.3.4.13</ecNumber>
    </recommendedName>
    <alternativeName>
        <fullName evidence="12">GARS</fullName>
    </alternativeName>
    <alternativeName>
        <fullName evidence="10 12">Glycinamide ribonucleotide synthetase</fullName>
    </alternativeName>
    <alternativeName>
        <fullName evidence="11 12">Phosphoribosylglycinamide synthetase</fullName>
    </alternativeName>
</protein>
<reference evidence="15 16" key="1">
    <citation type="submission" date="2017-07" db="EMBL/GenBank/DDBJ databases">
        <title>Tetzosporium hominis gen.nov. sp.nov.</title>
        <authorList>
            <person name="Tetz G."/>
            <person name="Tetz V."/>
        </authorList>
    </citation>
    <scope>NUCLEOTIDE SEQUENCE [LARGE SCALE GENOMIC DNA]</scope>
    <source>
        <strain evidence="15 16">VT-49</strain>
    </source>
</reference>
<name>A0A264VZH8_9BACL</name>
<evidence type="ECO:0000256" key="12">
    <source>
        <dbReference type="HAMAP-Rule" id="MF_00138"/>
    </source>
</evidence>
<keyword evidence="6 13" id="KW-0547">Nucleotide-binding</keyword>
<keyword evidence="8 13" id="KW-0067">ATP-binding</keyword>
<evidence type="ECO:0000313" key="15">
    <source>
        <dbReference type="EMBL" id="OZS76740.1"/>
    </source>
</evidence>
<evidence type="ECO:0000256" key="13">
    <source>
        <dbReference type="PROSITE-ProRule" id="PRU00409"/>
    </source>
</evidence>
<dbReference type="OrthoDB" id="9807240at2"/>
<accession>A0A264VZH8</accession>
<dbReference type="Proteomes" id="UP000217065">
    <property type="component" value="Unassembled WGS sequence"/>
</dbReference>
<gene>
    <name evidence="12" type="primary">purD</name>
    <name evidence="15" type="ORF">CF394_14790</name>
</gene>
<dbReference type="AlphaFoldDB" id="A0A264VZH8"/>
<comment type="catalytic activity">
    <reaction evidence="12">
        <text>5-phospho-beta-D-ribosylamine + glycine + ATP = N(1)-(5-phospho-beta-D-ribosyl)glycinamide + ADP + phosphate + H(+)</text>
        <dbReference type="Rhea" id="RHEA:17453"/>
        <dbReference type="ChEBI" id="CHEBI:15378"/>
        <dbReference type="ChEBI" id="CHEBI:30616"/>
        <dbReference type="ChEBI" id="CHEBI:43474"/>
        <dbReference type="ChEBI" id="CHEBI:57305"/>
        <dbReference type="ChEBI" id="CHEBI:58681"/>
        <dbReference type="ChEBI" id="CHEBI:143788"/>
        <dbReference type="ChEBI" id="CHEBI:456216"/>
        <dbReference type="EC" id="6.3.4.13"/>
    </reaction>
</comment>
<dbReference type="Gene3D" id="3.30.1490.20">
    <property type="entry name" value="ATP-grasp fold, A domain"/>
    <property type="match status" value="1"/>
</dbReference>
<dbReference type="UniPathway" id="UPA00074">
    <property type="reaction ID" value="UER00125"/>
</dbReference>
<dbReference type="GO" id="GO:0046872">
    <property type="term" value="F:metal ion binding"/>
    <property type="evidence" value="ECO:0007669"/>
    <property type="project" value="InterPro"/>
</dbReference>
<dbReference type="InterPro" id="IPR011761">
    <property type="entry name" value="ATP-grasp"/>
</dbReference>
<comment type="cofactor">
    <cofactor evidence="2">
        <name>Mg(2+)</name>
        <dbReference type="ChEBI" id="CHEBI:18420"/>
    </cofactor>
</comment>
<keyword evidence="5 12" id="KW-0436">Ligase</keyword>
<dbReference type="SUPFAM" id="SSF52440">
    <property type="entry name" value="PreATP-grasp domain"/>
    <property type="match status" value="1"/>
</dbReference>
<proteinExistence type="inferred from homology"/>